<dbReference type="Proteomes" id="UP000093053">
    <property type="component" value="Chromosome"/>
</dbReference>
<feature type="chain" id="PRO_5008538663" description="SipW-cognate class signal peptide" evidence="1">
    <location>
        <begin position="29"/>
        <end position="164"/>
    </location>
</feature>
<dbReference type="EMBL" id="CP016793">
    <property type="protein sequence ID" value="ANZ41864.1"/>
    <property type="molecule type" value="Genomic_DNA"/>
</dbReference>
<protein>
    <recommendedName>
        <fullName evidence="4">SipW-cognate class signal peptide</fullName>
    </recommendedName>
</protein>
<keyword evidence="1" id="KW-0732">Signal</keyword>
<keyword evidence="3" id="KW-1185">Reference proteome</keyword>
<reference evidence="2 3" key="1">
    <citation type="submission" date="2016-07" db="EMBL/GenBank/DDBJ databases">
        <title>Complete genome sequence of the Lentzea guizhouensis DHS C013.</title>
        <authorList>
            <person name="Cao C."/>
        </authorList>
    </citation>
    <scope>NUCLEOTIDE SEQUENCE [LARGE SCALE GENOMIC DNA]</scope>
    <source>
        <strain evidence="2 3">DHS C013</strain>
    </source>
</reference>
<name>A0A1B2HVV9_9PSEU</name>
<evidence type="ECO:0000256" key="1">
    <source>
        <dbReference type="SAM" id="SignalP"/>
    </source>
</evidence>
<evidence type="ECO:0008006" key="4">
    <source>
        <dbReference type="Google" id="ProtNLM"/>
    </source>
</evidence>
<feature type="signal peptide" evidence="1">
    <location>
        <begin position="1"/>
        <end position="28"/>
    </location>
</feature>
<evidence type="ECO:0000313" key="3">
    <source>
        <dbReference type="Proteomes" id="UP000093053"/>
    </source>
</evidence>
<evidence type="ECO:0000313" key="2">
    <source>
        <dbReference type="EMBL" id="ANZ41864.1"/>
    </source>
</evidence>
<dbReference type="OrthoDB" id="4171178at2"/>
<accession>A0A1B2HVV9</accession>
<sequence length="164" mass="16976">MHVSKKAKSVLVIAAAGTILGVSGLAIAAFVQESTAGGVSGSAEAMVPATVTGAQTGTLLPGEKAYVTLTLSNPNANVKIKLMSVTPGEVVIDSVTNPADTAYCHGQIELSTLGADPLLPTLAVSEANFPYKLTDAVKLKDDTDIRCQAMTYHTTWTAQFQAVR</sequence>
<organism evidence="2 3">
    <name type="scientific">Lentzea guizhouensis</name>
    <dbReference type="NCBI Taxonomy" id="1586287"/>
    <lineage>
        <taxon>Bacteria</taxon>
        <taxon>Bacillati</taxon>
        <taxon>Actinomycetota</taxon>
        <taxon>Actinomycetes</taxon>
        <taxon>Pseudonocardiales</taxon>
        <taxon>Pseudonocardiaceae</taxon>
        <taxon>Lentzea</taxon>
    </lineage>
</organism>
<dbReference type="AlphaFoldDB" id="A0A1B2HVV9"/>
<dbReference type="RefSeq" id="WP_065920199.1">
    <property type="nucleotide sequence ID" value="NZ_CP016793.1"/>
</dbReference>
<gene>
    <name evidence="2" type="ORF">BBK82_43975</name>
</gene>
<dbReference type="KEGG" id="led:BBK82_43975"/>
<dbReference type="STRING" id="1586287.BBK82_43975"/>
<proteinExistence type="predicted"/>